<evidence type="ECO:0000256" key="3">
    <source>
        <dbReference type="SAM" id="SignalP"/>
    </source>
</evidence>
<dbReference type="SUPFAM" id="SSF53850">
    <property type="entry name" value="Periplasmic binding protein-like II"/>
    <property type="match status" value="1"/>
</dbReference>
<evidence type="ECO:0000256" key="2">
    <source>
        <dbReference type="ARBA" id="ARBA00022764"/>
    </source>
</evidence>
<gene>
    <name evidence="4" type="ORF">DWE98_18380</name>
</gene>
<feature type="chain" id="PRO_5030068296" evidence="3">
    <location>
        <begin position="30"/>
        <end position="344"/>
    </location>
</feature>
<keyword evidence="5" id="KW-1185">Reference proteome</keyword>
<sequence length="344" mass="36222">MTTPSRRDALLGLAGALTLPLVHVSAAAAAEPYATPALIEAARKEGKLTLYTTNWVENEQELIKAFNAKYPDIVVDVIRATGGQMFTRVQAEGATGRLEADVVDLDGRVSATGLADLFADYAPPNAADYAPSDVVAGKFWPRSVYGWAIGYNSALLNNPPNSWKALAEGPYKDVSGHVQVTAGASGWVLALFQRKEVGEDFWAKLAANKPKIYASSPQLSSALVRGEIQIAPVLTNGLIPNGRKGAPVAAVLPSEGVPVLVAAAGISRTAPHPNAARLFLNWALSAEGQALWVETQGGFSVRKGAPLPAGVAPGAIKLWQPDDAESDALRPKGLDEWAKLFGAK</sequence>
<reference evidence="5" key="1">
    <citation type="submission" date="2018-07" db="EMBL/GenBank/DDBJ databases">
        <authorList>
            <person name="Safronova V.I."/>
            <person name="Chirak E.R."/>
            <person name="Sazanova A.L."/>
        </authorList>
    </citation>
    <scope>NUCLEOTIDE SEQUENCE [LARGE SCALE GENOMIC DNA]</scope>
    <source>
        <strain evidence="5">RCAM04685</strain>
    </source>
</reference>
<dbReference type="EMBL" id="QQTP01000010">
    <property type="protein sequence ID" value="RDJ22421.1"/>
    <property type="molecule type" value="Genomic_DNA"/>
</dbReference>
<dbReference type="GO" id="GO:0015888">
    <property type="term" value="P:thiamine transport"/>
    <property type="evidence" value="ECO:0007669"/>
    <property type="project" value="TreeGrafter"/>
</dbReference>
<evidence type="ECO:0000256" key="1">
    <source>
        <dbReference type="ARBA" id="ARBA00022729"/>
    </source>
</evidence>
<dbReference type="Pfam" id="PF13416">
    <property type="entry name" value="SBP_bac_8"/>
    <property type="match status" value="1"/>
</dbReference>
<dbReference type="InterPro" id="IPR006311">
    <property type="entry name" value="TAT_signal"/>
</dbReference>
<dbReference type="Gene3D" id="3.40.190.10">
    <property type="entry name" value="Periplasmic binding protein-like II"/>
    <property type="match status" value="2"/>
</dbReference>
<dbReference type="PROSITE" id="PS51318">
    <property type="entry name" value="TAT"/>
    <property type="match status" value="1"/>
</dbReference>
<dbReference type="AlphaFoldDB" id="A0A370L2N0"/>
<feature type="signal peptide" evidence="3">
    <location>
        <begin position="1"/>
        <end position="29"/>
    </location>
</feature>
<dbReference type="OrthoDB" id="7374867at2"/>
<keyword evidence="2" id="KW-0574">Periplasm</keyword>
<organism evidence="4 5">
    <name type="scientific">Bosea caraganae</name>
    <dbReference type="NCBI Taxonomy" id="2763117"/>
    <lineage>
        <taxon>Bacteria</taxon>
        <taxon>Pseudomonadati</taxon>
        <taxon>Pseudomonadota</taxon>
        <taxon>Alphaproteobacteria</taxon>
        <taxon>Hyphomicrobiales</taxon>
        <taxon>Boseaceae</taxon>
        <taxon>Bosea</taxon>
    </lineage>
</organism>
<keyword evidence="1 3" id="KW-0732">Signal</keyword>
<dbReference type="GO" id="GO:0030975">
    <property type="term" value="F:thiamine binding"/>
    <property type="evidence" value="ECO:0007669"/>
    <property type="project" value="TreeGrafter"/>
</dbReference>
<evidence type="ECO:0000313" key="4">
    <source>
        <dbReference type="EMBL" id="RDJ22421.1"/>
    </source>
</evidence>
<dbReference type="Proteomes" id="UP000255207">
    <property type="component" value="Unassembled WGS sequence"/>
</dbReference>
<accession>A0A370L2N0</accession>
<proteinExistence type="predicted"/>
<dbReference type="PANTHER" id="PTHR30006">
    <property type="entry name" value="THIAMINE-BINDING PERIPLASMIC PROTEIN-RELATED"/>
    <property type="match status" value="1"/>
</dbReference>
<dbReference type="GO" id="GO:0030976">
    <property type="term" value="F:thiamine pyrophosphate binding"/>
    <property type="evidence" value="ECO:0007669"/>
    <property type="project" value="TreeGrafter"/>
</dbReference>
<name>A0A370L2N0_9HYPH</name>
<dbReference type="PANTHER" id="PTHR30006:SF2">
    <property type="entry name" value="ABC TRANSPORTER SUBSTRATE-BINDING PROTEIN"/>
    <property type="match status" value="1"/>
</dbReference>
<dbReference type="RefSeq" id="WP_114830751.1">
    <property type="nucleotide sequence ID" value="NZ_QQTO01000005.1"/>
</dbReference>
<evidence type="ECO:0000313" key="5">
    <source>
        <dbReference type="Proteomes" id="UP000255207"/>
    </source>
</evidence>
<comment type="caution">
    <text evidence="4">The sequence shown here is derived from an EMBL/GenBank/DDBJ whole genome shotgun (WGS) entry which is preliminary data.</text>
</comment>
<protein>
    <submittedName>
        <fullName evidence="4">Extracellular solute-binding protein</fullName>
    </submittedName>
</protein>
<dbReference type="InterPro" id="IPR006059">
    <property type="entry name" value="SBP"/>
</dbReference>
<dbReference type="GO" id="GO:0030288">
    <property type="term" value="C:outer membrane-bounded periplasmic space"/>
    <property type="evidence" value="ECO:0007669"/>
    <property type="project" value="TreeGrafter"/>
</dbReference>